<dbReference type="PROSITE" id="PS51257">
    <property type="entry name" value="PROKAR_LIPOPROTEIN"/>
    <property type="match status" value="1"/>
</dbReference>
<sequence length="144" mass="15798">MRRRALLASLATGTVVGSAGCLTTLGLAERGPITGKFVVRVTDTSTGNLFIETVEGDRQVAPEHEDQFPTEGRVFVSQDLHRDLLRRYRDVQYRVRHECCEPARRPRVSRGDFNSLGLGDTASLSYSESGDRATVVSVSQADAE</sequence>
<reference evidence="1" key="1">
    <citation type="submission" date="2022-09" db="EMBL/GenBank/DDBJ databases">
        <title>Diverse halophilic archaea isolated from saline environments.</title>
        <authorList>
            <person name="Cui H.-L."/>
        </authorList>
    </citation>
    <scope>NUCLEOTIDE SEQUENCE</scope>
    <source>
        <strain evidence="1">ZS-35-S2</strain>
    </source>
</reference>
<dbReference type="EMBL" id="CP104003">
    <property type="protein sequence ID" value="UWM54014.1"/>
    <property type="molecule type" value="Genomic_DNA"/>
</dbReference>
<organism evidence="1 2">
    <name type="scientific">Salinirubellus salinus</name>
    <dbReference type="NCBI Taxonomy" id="1364945"/>
    <lineage>
        <taxon>Archaea</taxon>
        <taxon>Methanobacteriati</taxon>
        <taxon>Methanobacteriota</taxon>
        <taxon>Stenosarchaea group</taxon>
        <taxon>Halobacteria</taxon>
        <taxon>Halobacteriales</taxon>
        <taxon>Natronomonadaceae</taxon>
        <taxon>Salinirubellus</taxon>
    </lineage>
</organism>
<proteinExistence type="predicted"/>
<dbReference type="AlphaFoldDB" id="A0A9E7R1L2"/>
<evidence type="ECO:0000313" key="1">
    <source>
        <dbReference type="EMBL" id="UWM54014.1"/>
    </source>
</evidence>
<keyword evidence="2" id="KW-1185">Reference proteome</keyword>
<dbReference type="RefSeq" id="WP_260593008.1">
    <property type="nucleotide sequence ID" value="NZ_CP104003.1"/>
</dbReference>
<protein>
    <submittedName>
        <fullName evidence="1">Uncharacterized protein</fullName>
    </submittedName>
</protein>
<accession>A0A9E7R1L2</accession>
<gene>
    <name evidence="1" type="ORF">N0B31_18060</name>
</gene>
<dbReference type="Proteomes" id="UP001057580">
    <property type="component" value="Chromosome"/>
</dbReference>
<name>A0A9E7R1L2_9EURY</name>
<dbReference type="KEGG" id="ssai:N0B31_18060"/>
<evidence type="ECO:0000313" key="2">
    <source>
        <dbReference type="Proteomes" id="UP001057580"/>
    </source>
</evidence>
<dbReference type="GeneID" id="74944368"/>